<keyword evidence="3" id="KW-0479">Metal-binding</keyword>
<keyword evidence="1 6" id="KW-0808">Transferase</keyword>
<feature type="binding site" evidence="3">
    <location>
        <position position="123"/>
    </location>
    <ligand>
        <name>Mg(2+)</name>
        <dbReference type="ChEBI" id="CHEBI:18420"/>
    </ligand>
</feature>
<feature type="binding site" evidence="3">
    <location>
        <position position="122"/>
    </location>
    <ligand>
        <name>Mg(2+)</name>
        <dbReference type="ChEBI" id="CHEBI:18420"/>
    </ligand>
</feature>
<dbReference type="GO" id="GO:0009366">
    <property type="term" value="C:enterobactin synthetase complex"/>
    <property type="evidence" value="ECO:0007669"/>
    <property type="project" value="InterPro"/>
</dbReference>
<feature type="binding site" evidence="3">
    <location>
        <position position="121"/>
    </location>
    <ligand>
        <name>Mg(2+)</name>
        <dbReference type="ChEBI" id="CHEBI:18420"/>
    </ligand>
</feature>
<dbReference type="Pfam" id="PF17837">
    <property type="entry name" value="4PPT_N"/>
    <property type="match status" value="1"/>
</dbReference>
<accession>A0AA46TE95</accession>
<feature type="domain" description="4'-phosphopantetheinyl transferase N-terminal" evidence="5">
    <location>
        <begin position="44"/>
        <end position="110"/>
    </location>
</feature>
<feature type="binding site" evidence="2">
    <location>
        <position position="121"/>
    </location>
    <ligand>
        <name>CoA</name>
        <dbReference type="ChEBI" id="CHEBI:57287"/>
    </ligand>
</feature>
<evidence type="ECO:0000313" key="7">
    <source>
        <dbReference type="Proteomes" id="UP001164390"/>
    </source>
</evidence>
<reference evidence="6" key="1">
    <citation type="submission" date="2022-01" db="EMBL/GenBank/DDBJ databases">
        <title>Nocardioidaceae gen. sp. A5X3R13.</title>
        <authorList>
            <person name="Lopez Marin M.A."/>
            <person name="Uhlik O."/>
        </authorList>
    </citation>
    <scope>NUCLEOTIDE SEQUENCE</scope>
    <source>
        <strain evidence="6">A5X3R13</strain>
    </source>
</reference>
<proteinExistence type="predicted"/>
<dbReference type="PANTHER" id="PTHR38096:SF1">
    <property type="entry name" value="ENTEROBACTIN SYNTHASE COMPONENT D"/>
    <property type="match status" value="1"/>
</dbReference>
<name>A0AA46TE95_9ACTN</name>
<evidence type="ECO:0000256" key="3">
    <source>
        <dbReference type="PIRSR" id="PIRSR603542-2"/>
    </source>
</evidence>
<dbReference type="InterPro" id="IPR037143">
    <property type="entry name" value="4-PPantetheinyl_Trfase_dom_sf"/>
</dbReference>
<sequence>MCSAIADPARTENDGTSLLDRIVTEPVRVVETRADREIALFGSEHRAIAGAVPRRRAEFGTVRWCARAALDELGIAAVPILPGERGAPIWPDGVVGAMTHCTGYRAAALARASDVAALGVDAEPNEPLPAGVLGIVASAEEAEALATLPRRGIAWDRVLFSAKESVYKAWFPLARRWLGFEDAVVAVHPDGCFTAAVDPRLAVGVSPDRYDGRWFAGSELVVTAVTVPT</sequence>
<evidence type="ECO:0000259" key="5">
    <source>
        <dbReference type="Pfam" id="PF17837"/>
    </source>
</evidence>
<dbReference type="InterPro" id="IPR041354">
    <property type="entry name" value="4PPT_N"/>
</dbReference>
<keyword evidence="3" id="KW-0460">Magnesium</keyword>
<dbReference type="KEGG" id="sgrg:L0C25_13810"/>
<dbReference type="RefSeq" id="WP_271632243.1">
    <property type="nucleotide sequence ID" value="NZ_CP094970.1"/>
</dbReference>
<dbReference type="GO" id="GO:0009239">
    <property type="term" value="P:enterobactin biosynthetic process"/>
    <property type="evidence" value="ECO:0007669"/>
    <property type="project" value="InterPro"/>
</dbReference>
<dbReference type="InterPro" id="IPR008278">
    <property type="entry name" value="4-PPantetheinyl_Trfase_dom"/>
</dbReference>
<comment type="cofactor">
    <cofactor evidence="3">
        <name>Mg(2+)</name>
        <dbReference type="ChEBI" id="CHEBI:18420"/>
    </cofactor>
</comment>
<dbReference type="GO" id="GO:0005886">
    <property type="term" value="C:plasma membrane"/>
    <property type="evidence" value="ECO:0007669"/>
    <property type="project" value="TreeGrafter"/>
</dbReference>
<dbReference type="GO" id="GO:0008897">
    <property type="term" value="F:holo-[acyl-carrier-protein] synthase activity"/>
    <property type="evidence" value="ECO:0007669"/>
    <property type="project" value="InterPro"/>
</dbReference>
<feature type="binding site" evidence="2">
    <location>
        <position position="168"/>
    </location>
    <ligand>
        <name>CoA</name>
        <dbReference type="ChEBI" id="CHEBI:57287"/>
    </ligand>
</feature>
<keyword evidence="7" id="KW-1185">Reference proteome</keyword>
<dbReference type="InterPro" id="IPR003542">
    <property type="entry name" value="Enbac_synth_compD-like"/>
</dbReference>
<evidence type="ECO:0000313" key="6">
    <source>
        <dbReference type="EMBL" id="UYM03625.1"/>
    </source>
</evidence>
<protein>
    <submittedName>
        <fullName evidence="6">4'-phosphopantetheinyl transferase superfamily protein</fullName>
    </submittedName>
</protein>
<feature type="binding site" evidence="2">
    <location>
        <begin position="99"/>
        <end position="100"/>
    </location>
    <ligand>
        <name>CoA</name>
        <dbReference type="ChEBI" id="CHEBI:57287"/>
    </ligand>
</feature>
<dbReference type="PRINTS" id="PR01399">
    <property type="entry name" value="ENTSNTHTASED"/>
</dbReference>
<dbReference type="SUPFAM" id="SSF56214">
    <property type="entry name" value="4'-phosphopantetheinyl transferase"/>
    <property type="match status" value="1"/>
</dbReference>
<feature type="binding site" evidence="2">
    <location>
        <position position="63"/>
    </location>
    <ligand>
        <name>CoA</name>
        <dbReference type="ChEBI" id="CHEBI:57287"/>
    </ligand>
</feature>
<dbReference type="EMBL" id="CP094970">
    <property type="protein sequence ID" value="UYM03625.1"/>
    <property type="molecule type" value="Genomic_DNA"/>
</dbReference>
<dbReference type="AlphaFoldDB" id="A0AA46TE95"/>
<feature type="domain" description="4'-phosphopantetheinyl transferase" evidence="4">
    <location>
        <begin position="118"/>
        <end position="196"/>
    </location>
</feature>
<feature type="binding site" evidence="2">
    <location>
        <position position="55"/>
    </location>
    <ligand>
        <name>CoA</name>
        <dbReference type="ChEBI" id="CHEBI:57287"/>
    </ligand>
</feature>
<dbReference type="PANTHER" id="PTHR38096">
    <property type="entry name" value="ENTEROBACTIN SYNTHASE COMPONENT D"/>
    <property type="match status" value="1"/>
</dbReference>
<evidence type="ECO:0000259" key="4">
    <source>
        <dbReference type="Pfam" id="PF01648"/>
    </source>
</evidence>
<dbReference type="Pfam" id="PF01648">
    <property type="entry name" value="ACPS"/>
    <property type="match status" value="1"/>
</dbReference>
<dbReference type="Proteomes" id="UP001164390">
    <property type="component" value="Chromosome"/>
</dbReference>
<dbReference type="GO" id="GO:0000287">
    <property type="term" value="F:magnesium ion binding"/>
    <property type="evidence" value="ECO:0007669"/>
    <property type="project" value="InterPro"/>
</dbReference>
<feature type="binding site" evidence="2">
    <location>
        <position position="164"/>
    </location>
    <ligand>
        <name>CoA</name>
        <dbReference type="ChEBI" id="CHEBI:57287"/>
    </ligand>
</feature>
<organism evidence="6 7">
    <name type="scientific">Solicola gregarius</name>
    <dbReference type="NCBI Taxonomy" id="2908642"/>
    <lineage>
        <taxon>Bacteria</taxon>
        <taxon>Bacillati</taxon>
        <taxon>Actinomycetota</taxon>
        <taxon>Actinomycetes</taxon>
        <taxon>Propionibacteriales</taxon>
        <taxon>Nocardioidaceae</taxon>
        <taxon>Solicola</taxon>
    </lineage>
</organism>
<evidence type="ECO:0000256" key="1">
    <source>
        <dbReference type="ARBA" id="ARBA00022679"/>
    </source>
</evidence>
<gene>
    <name evidence="6" type="ORF">L0C25_13810</name>
</gene>
<feature type="binding site" evidence="2">
    <location>
        <position position="178"/>
    </location>
    <ligand>
        <name>CoA</name>
        <dbReference type="ChEBI" id="CHEBI:57287"/>
    </ligand>
</feature>
<evidence type="ECO:0000256" key="2">
    <source>
        <dbReference type="PIRSR" id="PIRSR603542-1"/>
    </source>
</evidence>